<accession>A0ACC2HIY9</accession>
<keyword evidence="2" id="KW-1185">Reference proteome</keyword>
<evidence type="ECO:0000313" key="2">
    <source>
        <dbReference type="Proteomes" id="UP001157502"/>
    </source>
</evidence>
<dbReference type="Proteomes" id="UP001157502">
    <property type="component" value="Chromosome 2"/>
</dbReference>
<sequence>MDGTHEVDGTPPHCFVYRTKSRRNPAESTFARGGAFYRTMHTALFESTNLVHEHGRALIARFTLEGYFHYVEQLGVGSASRRSKSTLPYSVTSPENNAMFKTAGVLRVEPGATS</sequence>
<reference evidence="1" key="1">
    <citation type="submission" date="2021-05" db="EMBL/GenBank/DDBJ databases">
        <authorList>
            <person name="Pan Q."/>
            <person name="Jouanno E."/>
            <person name="Zahm M."/>
            <person name="Klopp C."/>
            <person name="Cabau C."/>
            <person name="Louis A."/>
            <person name="Berthelot C."/>
            <person name="Parey E."/>
            <person name="Roest Crollius H."/>
            <person name="Montfort J."/>
            <person name="Robinson-Rechavi M."/>
            <person name="Bouchez O."/>
            <person name="Lampietro C."/>
            <person name="Lopez Roques C."/>
            <person name="Donnadieu C."/>
            <person name="Postlethwait J."/>
            <person name="Bobe J."/>
            <person name="Dillon D."/>
            <person name="Chandos A."/>
            <person name="von Hippel F."/>
            <person name="Guiguen Y."/>
        </authorList>
    </citation>
    <scope>NUCLEOTIDE SEQUENCE</scope>
    <source>
        <strain evidence="1">YG-Jan2019</strain>
    </source>
</reference>
<dbReference type="EMBL" id="CM055729">
    <property type="protein sequence ID" value="KAJ8015443.1"/>
    <property type="molecule type" value="Genomic_DNA"/>
</dbReference>
<proteinExistence type="predicted"/>
<organism evidence="1 2">
    <name type="scientific">Dallia pectoralis</name>
    <name type="common">Alaska blackfish</name>
    <dbReference type="NCBI Taxonomy" id="75939"/>
    <lineage>
        <taxon>Eukaryota</taxon>
        <taxon>Metazoa</taxon>
        <taxon>Chordata</taxon>
        <taxon>Craniata</taxon>
        <taxon>Vertebrata</taxon>
        <taxon>Euteleostomi</taxon>
        <taxon>Actinopterygii</taxon>
        <taxon>Neopterygii</taxon>
        <taxon>Teleostei</taxon>
        <taxon>Protacanthopterygii</taxon>
        <taxon>Esociformes</taxon>
        <taxon>Umbridae</taxon>
        <taxon>Dallia</taxon>
    </lineage>
</organism>
<name>A0ACC2HIY9_DALPE</name>
<gene>
    <name evidence="1" type="ORF">DPEC_G00026170</name>
</gene>
<protein>
    <submittedName>
        <fullName evidence="1">Uncharacterized protein</fullName>
    </submittedName>
</protein>
<evidence type="ECO:0000313" key="1">
    <source>
        <dbReference type="EMBL" id="KAJ8015443.1"/>
    </source>
</evidence>
<comment type="caution">
    <text evidence="1">The sequence shown here is derived from an EMBL/GenBank/DDBJ whole genome shotgun (WGS) entry which is preliminary data.</text>
</comment>